<organism evidence="2 3">
    <name type="scientific">Hyaloscypha variabilis (strain UAMH 11265 / GT02V1 / F)</name>
    <name type="common">Meliniomyces variabilis</name>
    <dbReference type="NCBI Taxonomy" id="1149755"/>
    <lineage>
        <taxon>Eukaryota</taxon>
        <taxon>Fungi</taxon>
        <taxon>Dikarya</taxon>
        <taxon>Ascomycota</taxon>
        <taxon>Pezizomycotina</taxon>
        <taxon>Leotiomycetes</taxon>
        <taxon>Helotiales</taxon>
        <taxon>Hyaloscyphaceae</taxon>
        <taxon>Hyaloscypha</taxon>
        <taxon>Hyaloscypha variabilis</taxon>
    </lineage>
</organism>
<dbReference type="Proteomes" id="UP000235786">
    <property type="component" value="Unassembled WGS sequence"/>
</dbReference>
<accession>A0A2J6S9S9</accession>
<gene>
    <name evidence="2" type="ORF">L207DRAFT_506518</name>
</gene>
<evidence type="ECO:0000313" key="2">
    <source>
        <dbReference type="EMBL" id="PMD47515.1"/>
    </source>
</evidence>
<proteinExistence type="predicted"/>
<keyword evidence="1" id="KW-0472">Membrane</keyword>
<protein>
    <submittedName>
        <fullName evidence="2">Uncharacterized protein</fullName>
    </submittedName>
</protein>
<keyword evidence="1" id="KW-0812">Transmembrane</keyword>
<dbReference type="EMBL" id="KZ613938">
    <property type="protein sequence ID" value="PMD47515.1"/>
    <property type="molecule type" value="Genomic_DNA"/>
</dbReference>
<keyword evidence="1" id="KW-1133">Transmembrane helix</keyword>
<sequence length="90" mass="10639">MDSPAFPFPLLCYSRCFLPFLHQQVSLLVSYFQSTLSFVMLWGNVYSNTRLLSSRNVSSRNACDRKAFNMMQPEPRWQKSRRPWDQLLSN</sequence>
<feature type="non-terminal residue" evidence="2">
    <location>
        <position position="90"/>
    </location>
</feature>
<evidence type="ECO:0000313" key="3">
    <source>
        <dbReference type="Proteomes" id="UP000235786"/>
    </source>
</evidence>
<keyword evidence="3" id="KW-1185">Reference proteome</keyword>
<feature type="transmembrane region" description="Helical" evidence="1">
    <location>
        <begin position="28"/>
        <end position="46"/>
    </location>
</feature>
<dbReference type="AlphaFoldDB" id="A0A2J6S9S9"/>
<name>A0A2J6S9S9_HYAVF</name>
<reference evidence="2 3" key="1">
    <citation type="submission" date="2016-04" db="EMBL/GenBank/DDBJ databases">
        <title>A degradative enzymes factory behind the ericoid mycorrhizal symbiosis.</title>
        <authorList>
            <consortium name="DOE Joint Genome Institute"/>
            <person name="Martino E."/>
            <person name="Morin E."/>
            <person name="Grelet G."/>
            <person name="Kuo A."/>
            <person name="Kohler A."/>
            <person name="Daghino S."/>
            <person name="Barry K."/>
            <person name="Choi C."/>
            <person name="Cichocki N."/>
            <person name="Clum A."/>
            <person name="Copeland A."/>
            <person name="Hainaut M."/>
            <person name="Haridas S."/>
            <person name="Labutti K."/>
            <person name="Lindquist E."/>
            <person name="Lipzen A."/>
            <person name="Khouja H.-R."/>
            <person name="Murat C."/>
            <person name="Ohm R."/>
            <person name="Olson A."/>
            <person name="Spatafora J."/>
            <person name="Veneault-Fourrey C."/>
            <person name="Henrissat B."/>
            <person name="Grigoriev I."/>
            <person name="Martin F."/>
            <person name="Perotto S."/>
        </authorList>
    </citation>
    <scope>NUCLEOTIDE SEQUENCE [LARGE SCALE GENOMIC DNA]</scope>
    <source>
        <strain evidence="2 3">F</strain>
    </source>
</reference>
<evidence type="ECO:0000256" key="1">
    <source>
        <dbReference type="SAM" id="Phobius"/>
    </source>
</evidence>